<name>A0AAP3GE29_BRELA</name>
<evidence type="ECO:0000313" key="1">
    <source>
        <dbReference type="EMBL" id="MCZ0809579.1"/>
    </source>
</evidence>
<protein>
    <submittedName>
        <fullName evidence="1">Uncharacterized protein</fullName>
    </submittedName>
</protein>
<gene>
    <name evidence="1" type="ORF">O0554_22215</name>
</gene>
<comment type="caution">
    <text evidence="1">The sequence shown here is derived from an EMBL/GenBank/DDBJ whole genome shotgun (WGS) entry which is preliminary data.</text>
</comment>
<dbReference type="AlphaFoldDB" id="A0AAP3GE29"/>
<organism evidence="1 2">
    <name type="scientific">Brevibacillus laterosporus</name>
    <name type="common">Bacillus laterosporus</name>
    <dbReference type="NCBI Taxonomy" id="1465"/>
    <lineage>
        <taxon>Bacteria</taxon>
        <taxon>Bacillati</taxon>
        <taxon>Bacillota</taxon>
        <taxon>Bacilli</taxon>
        <taxon>Bacillales</taxon>
        <taxon>Paenibacillaceae</taxon>
        <taxon>Brevibacillus</taxon>
    </lineage>
</organism>
<proteinExistence type="predicted"/>
<sequence>MFCPLSSTFFSKFKYSHSSHIRREVNKVWQKDRKTIKNHIRNLINKEGKIQLISKQTIDWIGAFRYSEERNKYRGYRMDAATFTADIESQRWLVSEGTIILDEPTLCSLASLSFQQDMDKESPNHFFLKELFRLHILRLYPAAHLEEEKPIRLFGEPVRLDVCCSTPDKKMVGEAGGVQLWKVMALLHHGYEVYVFPHWTTNKTNPFMRKRLQFTFFHFKSGVSDVPK</sequence>
<evidence type="ECO:0000313" key="2">
    <source>
        <dbReference type="Proteomes" id="UP001077662"/>
    </source>
</evidence>
<reference evidence="1" key="1">
    <citation type="submission" date="2022-09" db="EMBL/GenBank/DDBJ databases">
        <title>Genome analysis and characterization of larvicidal activity of Brevibacillus strains.</title>
        <authorList>
            <person name="Patrusheva E.V."/>
            <person name="Izotova A.O."/>
            <person name="Toshchakov S.V."/>
            <person name="Sineoky S.P."/>
        </authorList>
    </citation>
    <scope>NUCLEOTIDE SEQUENCE</scope>
    <source>
        <strain evidence="1">VKPM_B-13247</strain>
    </source>
</reference>
<dbReference type="EMBL" id="JAPTNE010000039">
    <property type="protein sequence ID" value="MCZ0809579.1"/>
    <property type="molecule type" value="Genomic_DNA"/>
</dbReference>
<accession>A0AAP3GE29</accession>
<dbReference type="Proteomes" id="UP001077662">
    <property type="component" value="Unassembled WGS sequence"/>
</dbReference>
<dbReference type="RefSeq" id="WP_258434588.1">
    <property type="nucleotide sequence ID" value="NZ_JANSGW010000039.1"/>
</dbReference>